<keyword evidence="4" id="KW-1185">Reference proteome</keyword>
<evidence type="ECO:0000313" key="4">
    <source>
        <dbReference type="Proteomes" id="UP001604277"/>
    </source>
</evidence>
<dbReference type="AlphaFoldDB" id="A0ABD1U6J1"/>
<keyword evidence="1" id="KW-0813">Transport</keyword>
<dbReference type="PROSITE" id="PS00152">
    <property type="entry name" value="ATPASE_ALPHA_BETA"/>
    <property type="match status" value="1"/>
</dbReference>
<evidence type="ECO:0000256" key="2">
    <source>
        <dbReference type="ARBA" id="ARBA00023065"/>
    </source>
</evidence>
<protein>
    <submittedName>
        <fullName evidence="3">ATPase</fullName>
    </submittedName>
</protein>
<proteinExistence type="predicted"/>
<comment type="caution">
    <text evidence="3">The sequence shown here is derived from an EMBL/GenBank/DDBJ whole genome shotgun (WGS) entry which is preliminary data.</text>
</comment>
<dbReference type="InterPro" id="IPR020003">
    <property type="entry name" value="ATPase_a/bsu_AS"/>
</dbReference>
<reference evidence="4" key="1">
    <citation type="submission" date="2024-07" db="EMBL/GenBank/DDBJ databases">
        <title>Two chromosome-level genome assemblies of Korean endemic species Abeliophyllum distichum and Forsythia ovata (Oleaceae).</title>
        <authorList>
            <person name="Jang H."/>
        </authorList>
    </citation>
    <scope>NUCLEOTIDE SEQUENCE [LARGE SCALE GENOMIC DNA]</scope>
</reference>
<name>A0ABD1U6J1_9LAMI</name>
<evidence type="ECO:0000313" key="3">
    <source>
        <dbReference type="EMBL" id="KAL2520388.1"/>
    </source>
</evidence>
<dbReference type="EMBL" id="JBFOLJ010000007">
    <property type="protein sequence ID" value="KAL2520388.1"/>
    <property type="molecule type" value="Genomic_DNA"/>
</dbReference>
<organism evidence="3 4">
    <name type="scientific">Forsythia ovata</name>
    <dbReference type="NCBI Taxonomy" id="205694"/>
    <lineage>
        <taxon>Eukaryota</taxon>
        <taxon>Viridiplantae</taxon>
        <taxon>Streptophyta</taxon>
        <taxon>Embryophyta</taxon>
        <taxon>Tracheophyta</taxon>
        <taxon>Spermatophyta</taxon>
        <taxon>Magnoliopsida</taxon>
        <taxon>eudicotyledons</taxon>
        <taxon>Gunneridae</taxon>
        <taxon>Pentapetalae</taxon>
        <taxon>asterids</taxon>
        <taxon>lamiids</taxon>
        <taxon>Lamiales</taxon>
        <taxon>Oleaceae</taxon>
        <taxon>Forsythieae</taxon>
        <taxon>Forsythia</taxon>
    </lineage>
</organism>
<accession>A0ABD1U6J1</accession>
<keyword evidence="2" id="KW-0406">Ion transport</keyword>
<dbReference type="Proteomes" id="UP001604277">
    <property type="component" value="Unassembled WGS sequence"/>
</dbReference>
<gene>
    <name evidence="3" type="ORF">Fot_24311</name>
</gene>
<evidence type="ECO:0000256" key="1">
    <source>
        <dbReference type="ARBA" id="ARBA00022448"/>
    </source>
</evidence>
<sequence length="176" mass="19653">MVTVALPLSGAASALFGHRKKFLDPNSISFSFLSKPPPDCSSLSILIPLELIIQTILFKQTPDVIDLRKQQRKEPEKPLYQWRSNAHMVGKMKCPHVDVAACGHLMIKMKCPHVDVAACGHLMINLYYCGETFNNQAFLPWWKRNYSLPTNSNPIIPAVDATWSASRSVQSTTKSA</sequence>